<dbReference type="SUPFAM" id="SSF81321">
    <property type="entry name" value="Family A G protein-coupled receptor-like"/>
    <property type="match status" value="1"/>
</dbReference>
<feature type="non-terminal residue" evidence="7">
    <location>
        <position position="1"/>
    </location>
</feature>
<evidence type="ECO:0000256" key="2">
    <source>
        <dbReference type="ARBA" id="ARBA00022692"/>
    </source>
</evidence>
<feature type="domain" description="G-protein coupled receptors family 1 profile" evidence="6">
    <location>
        <begin position="127"/>
        <end position="310"/>
    </location>
</feature>
<dbReference type="AlphaFoldDB" id="A0A0V1K6E9"/>
<feature type="transmembrane region" description="Helical" evidence="5">
    <location>
        <begin position="202"/>
        <end position="230"/>
    </location>
</feature>
<evidence type="ECO:0000256" key="5">
    <source>
        <dbReference type="SAM" id="Phobius"/>
    </source>
</evidence>
<dbReference type="CDD" id="cd00637">
    <property type="entry name" value="7tm_classA_rhodopsin-like"/>
    <property type="match status" value="1"/>
</dbReference>
<evidence type="ECO:0000313" key="8">
    <source>
        <dbReference type="Proteomes" id="UP000054826"/>
    </source>
</evidence>
<keyword evidence="4 5" id="KW-0472">Membrane</keyword>
<reference evidence="7 8" key="1">
    <citation type="submission" date="2015-01" db="EMBL/GenBank/DDBJ databases">
        <title>Evolution of Trichinella species and genotypes.</title>
        <authorList>
            <person name="Korhonen P.K."/>
            <person name="Edoardo P."/>
            <person name="Giuseppe L.R."/>
            <person name="Gasser R.B."/>
        </authorList>
    </citation>
    <scope>NUCLEOTIDE SEQUENCE [LARGE SCALE GENOMIC DNA]</scope>
    <source>
        <strain evidence="7">ISS176</strain>
    </source>
</reference>
<feature type="transmembrane region" description="Helical" evidence="5">
    <location>
        <begin position="38"/>
        <end position="60"/>
    </location>
</feature>
<feature type="transmembrane region" description="Helical" evidence="5">
    <location>
        <begin position="158"/>
        <end position="182"/>
    </location>
</feature>
<dbReference type="PROSITE" id="PS50262">
    <property type="entry name" value="G_PROTEIN_RECEP_F1_2"/>
    <property type="match status" value="1"/>
</dbReference>
<evidence type="ECO:0000256" key="1">
    <source>
        <dbReference type="ARBA" id="ARBA00004370"/>
    </source>
</evidence>
<accession>A0A0V1K6E9</accession>
<feature type="non-terminal residue" evidence="7">
    <location>
        <position position="332"/>
    </location>
</feature>
<feature type="transmembrane region" description="Helical" evidence="5">
    <location>
        <begin position="72"/>
        <end position="97"/>
    </location>
</feature>
<dbReference type="Proteomes" id="UP000054826">
    <property type="component" value="Unassembled WGS sequence"/>
</dbReference>
<sequence length="332" mass="38613">LCTSTYLADVELKDNFWKTDANVMDEILPKNSLLLNNVTIIILLINGILALIINVLLAYFTFQKCKPKVNNYFNAGFISGNIVASAGYVCCSARRLFFTTGNKNATRLECIVESWNILPFMSGLFFSCLNLLLIAVERFYKVLRPYKCNYFNNKVRPTLLYTALVITSIIIMFVLIDALLSASKNNYINDNCFIIEVIPMQFYIGFWAFYVSVYYMTMLIYFFIYFLIVFQKKNKVSGVRAIQAQREAVVTKRIFILAVFCFIIQALPLTVLLAIHKRSFIYFDRLLRFLENLNLFFIPIVFIFTNPCYYKYVRQILLKYRNLCSCSDFIGI</sequence>
<keyword evidence="3 5" id="KW-1133">Transmembrane helix</keyword>
<comment type="subcellular location">
    <subcellularLocation>
        <location evidence="1">Membrane</location>
    </subcellularLocation>
</comment>
<protein>
    <recommendedName>
        <fullName evidence="6">G-protein coupled receptors family 1 profile domain-containing protein</fullName>
    </recommendedName>
</protein>
<proteinExistence type="predicted"/>
<evidence type="ECO:0000313" key="7">
    <source>
        <dbReference type="EMBL" id="KRZ42710.1"/>
    </source>
</evidence>
<feature type="transmembrane region" description="Helical" evidence="5">
    <location>
        <begin position="254"/>
        <end position="275"/>
    </location>
</feature>
<gene>
    <name evidence="7" type="ORF">T4C_12870</name>
</gene>
<evidence type="ECO:0000256" key="4">
    <source>
        <dbReference type="ARBA" id="ARBA00023136"/>
    </source>
</evidence>
<dbReference type="InterPro" id="IPR017452">
    <property type="entry name" value="GPCR_Rhodpsn_7TM"/>
</dbReference>
<evidence type="ECO:0000259" key="6">
    <source>
        <dbReference type="PROSITE" id="PS50262"/>
    </source>
</evidence>
<organism evidence="7 8">
    <name type="scientific">Trichinella pseudospiralis</name>
    <name type="common">Parasitic roundworm</name>
    <dbReference type="NCBI Taxonomy" id="6337"/>
    <lineage>
        <taxon>Eukaryota</taxon>
        <taxon>Metazoa</taxon>
        <taxon>Ecdysozoa</taxon>
        <taxon>Nematoda</taxon>
        <taxon>Enoplea</taxon>
        <taxon>Dorylaimia</taxon>
        <taxon>Trichinellida</taxon>
        <taxon>Trichinellidae</taxon>
        <taxon>Trichinella</taxon>
    </lineage>
</organism>
<dbReference type="EMBL" id="JYDV01000013">
    <property type="protein sequence ID" value="KRZ42710.1"/>
    <property type="molecule type" value="Genomic_DNA"/>
</dbReference>
<evidence type="ECO:0000256" key="3">
    <source>
        <dbReference type="ARBA" id="ARBA00022989"/>
    </source>
</evidence>
<name>A0A0V1K6E9_TRIPS</name>
<dbReference type="Gene3D" id="1.20.1070.10">
    <property type="entry name" value="Rhodopsin 7-helix transmembrane proteins"/>
    <property type="match status" value="1"/>
</dbReference>
<feature type="transmembrane region" description="Helical" evidence="5">
    <location>
        <begin position="295"/>
        <end position="313"/>
    </location>
</feature>
<feature type="transmembrane region" description="Helical" evidence="5">
    <location>
        <begin position="117"/>
        <end position="137"/>
    </location>
</feature>
<dbReference type="GO" id="GO:0016020">
    <property type="term" value="C:membrane"/>
    <property type="evidence" value="ECO:0007669"/>
    <property type="project" value="UniProtKB-SubCell"/>
</dbReference>
<keyword evidence="2 5" id="KW-0812">Transmembrane</keyword>
<comment type="caution">
    <text evidence="7">The sequence shown here is derived from an EMBL/GenBank/DDBJ whole genome shotgun (WGS) entry which is preliminary data.</text>
</comment>